<evidence type="ECO:0000256" key="2">
    <source>
        <dbReference type="SAM" id="Phobius"/>
    </source>
</evidence>
<comment type="caution">
    <text evidence="3">The sequence shown here is derived from an EMBL/GenBank/DDBJ whole genome shotgun (WGS) entry which is preliminary data.</text>
</comment>
<dbReference type="AlphaFoldDB" id="A0A8T0MRL8"/>
<organism evidence="3 4">
    <name type="scientific">Panicum virgatum</name>
    <name type="common">Blackwell switchgrass</name>
    <dbReference type="NCBI Taxonomy" id="38727"/>
    <lineage>
        <taxon>Eukaryota</taxon>
        <taxon>Viridiplantae</taxon>
        <taxon>Streptophyta</taxon>
        <taxon>Embryophyta</taxon>
        <taxon>Tracheophyta</taxon>
        <taxon>Spermatophyta</taxon>
        <taxon>Magnoliopsida</taxon>
        <taxon>Liliopsida</taxon>
        <taxon>Poales</taxon>
        <taxon>Poaceae</taxon>
        <taxon>PACMAD clade</taxon>
        <taxon>Panicoideae</taxon>
        <taxon>Panicodae</taxon>
        <taxon>Paniceae</taxon>
        <taxon>Panicinae</taxon>
        <taxon>Panicum</taxon>
        <taxon>Panicum sect. Hiantes</taxon>
    </lineage>
</organism>
<feature type="compositionally biased region" description="Basic and acidic residues" evidence="1">
    <location>
        <begin position="30"/>
        <end position="40"/>
    </location>
</feature>
<feature type="region of interest" description="Disordered" evidence="1">
    <location>
        <begin position="1"/>
        <end position="84"/>
    </location>
</feature>
<keyword evidence="2" id="KW-0472">Membrane</keyword>
<reference evidence="3" key="1">
    <citation type="submission" date="2020-05" db="EMBL/GenBank/DDBJ databases">
        <title>WGS assembly of Panicum virgatum.</title>
        <authorList>
            <person name="Lovell J.T."/>
            <person name="Jenkins J."/>
            <person name="Shu S."/>
            <person name="Juenger T.E."/>
            <person name="Schmutz J."/>
        </authorList>
    </citation>
    <scope>NUCLEOTIDE SEQUENCE</scope>
    <source>
        <strain evidence="3">AP13</strain>
    </source>
</reference>
<evidence type="ECO:0000313" key="3">
    <source>
        <dbReference type="EMBL" id="KAG2539133.1"/>
    </source>
</evidence>
<sequence>MHTLPSVKPPHHLLSGRHGYPSPLPRRTNRKGERGAEKGKKLAAAAAAAAMQRLSLGSPAGRPSRVSAAGEEEAGPADEKAAKAVARGPAAPDRAIHLVPVLTLLCFLVLFLLSHDPSAAALTDSTVLAAAATATARSLDAATAGAADATTASSGVYRRLKQSRVRRLGMARRRL</sequence>
<gene>
    <name evidence="3" type="ORF">PVAP13_9NG362400</name>
</gene>
<proteinExistence type="predicted"/>
<keyword evidence="2" id="KW-1133">Transmembrane helix</keyword>
<name>A0A8T0MRL8_PANVG</name>
<keyword evidence="2" id="KW-0812">Transmembrane</keyword>
<protein>
    <submittedName>
        <fullName evidence="3">Uncharacterized protein</fullName>
    </submittedName>
</protein>
<dbReference type="PANTHER" id="PTHR35297:SF2">
    <property type="entry name" value="PROTEIN, PUTATIVE-RELATED"/>
    <property type="match status" value="1"/>
</dbReference>
<keyword evidence="4" id="KW-1185">Reference proteome</keyword>
<evidence type="ECO:0000313" key="4">
    <source>
        <dbReference type="Proteomes" id="UP000823388"/>
    </source>
</evidence>
<dbReference type="Proteomes" id="UP000823388">
    <property type="component" value="Chromosome 9N"/>
</dbReference>
<evidence type="ECO:0000256" key="1">
    <source>
        <dbReference type="SAM" id="MobiDB-lite"/>
    </source>
</evidence>
<dbReference type="PANTHER" id="PTHR35297">
    <property type="entry name" value="PROTEIN, PUTATIVE-RELATED"/>
    <property type="match status" value="1"/>
</dbReference>
<feature type="transmembrane region" description="Helical" evidence="2">
    <location>
        <begin position="95"/>
        <end position="113"/>
    </location>
</feature>
<dbReference type="EMBL" id="CM029054">
    <property type="protein sequence ID" value="KAG2539133.1"/>
    <property type="molecule type" value="Genomic_DNA"/>
</dbReference>
<accession>A0A8T0MRL8</accession>